<accession>D7C2N8</accession>
<dbReference type="STRING" id="749414.SBI_02800"/>
<dbReference type="HOGENOM" id="CLU_2371463_0_0_11"/>
<gene>
    <name evidence="1" type="ordered locus">SBI_02800</name>
</gene>
<dbReference type="Proteomes" id="UP000000377">
    <property type="component" value="Chromosome"/>
</dbReference>
<dbReference type="PATRIC" id="fig|749414.3.peg.2895"/>
<reference evidence="1 2" key="1">
    <citation type="journal article" date="2010" name="J. Bacteriol.">
        <title>Genome sequence of the milbemycin-producing bacterium Streptomyces bingchenggensis.</title>
        <authorList>
            <person name="Wang X.J."/>
            <person name="Yan Y.J."/>
            <person name="Zhang B."/>
            <person name="An J."/>
            <person name="Wang J.J."/>
            <person name="Tian J."/>
            <person name="Jiang L."/>
            <person name="Chen Y.H."/>
            <person name="Huang S.X."/>
            <person name="Yin M."/>
            <person name="Zhang J."/>
            <person name="Gao A.L."/>
            <person name="Liu C.X."/>
            <person name="Zhu Z.X."/>
            <person name="Xiang W.S."/>
        </authorList>
    </citation>
    <scope>NUCLEOTIDE SEQUENCE [LARGE SCALE GENOMIC DNA]</scope>
    <source>
        <strain evidence="1 2">BCW-1</strain>
    </source>
</reference>
<name>D7C2N8_STRBB</name>
<proteinExistence type="predicted"/>
<organism evidence="1 2">
    <name type="scientific">Streptomyces bingchenggensis (strain BCW-1)</name>
    <dbReference type="NCBI Taxonomy" id="749414"/>
    <lineage>
        <taxon>Bacteria</taxon>
        <taxon>Bacillati</taxon>
        <taxon>Actinomycetota</taxon>
        <taxon>Actinomycetes</taxon>
        <taxon>Kitasatosporales</taxon>
        <taxon>Streptomycetaceae</taxon>
        <taxon>Streptomyces</taxon>
    </lineage>
</organism>
<keyword evidence="2" id="KW-1185">Reference proteome</keyword>
<evidence type="ECO:0000313" key="1">
    <source>
        <dbReference type="EMBL" id="ADI05921.1"/>
    </source>
</evidence>
<evidence type="ECO:0000313" key="2">
    <source>
        <dbReference type="Proteomes" id="UP000000377"/>
    </source>
</evidence>
<dbReference type="EMBL" id="CP002047">
    <property type="protein sequence ID" value="ADI05921.1"/>
    <property type="molecule type" value="Genomic_DNA"/>
</dbReference>
<dbReference type="AlphaFoldDB" id="D7C2N8"/>
<sequence>MADPKQVVYDFNAADALSKALGLAYDKITALAELRAGQRTAQLEQVGREWRGGKRQQFDSEFNAQQAALGRLAKEVIGIQAKVNHATDQANKARAALLKNPEGN</sequence>
<dbReference type="RefSeq" id="WP_014175398.1">
    <property type="nucleotide sequence ID" value="NC_016582.1"/>
</dbReference>
<protein>
    <submittedName>
        <fullName evidence="1">Uncharacterized protein</fullName>
    </submittedName>
</protein>
<dbReference type="KEGG" id="sbh:SBI_02800"/>